<proteinExistence type="predicted"/>
<keyword evidence="3" id="KW-1185">Reference proteome</keyword>
<protein>
    <submittedName>
        <fullName evidence="2">Uncharacterized protein</fullName>
    </submittedName>
</protein>
<dbReference type="Proteomes" id="UP000054821">
    <property type="component" value="Unassembled WGS sequence"/>
</dbReference>
<gene>
    <name evidence="2" type="ORF">TGAM01_v209094</name>
</gene>
<evidence type="ECO:0000313" key="2">
    <source>
        <dbReference type="EMBL" id="PON22024.1"/>
    </source>
</evidence>
<evidence type="ECO:0000313" key="3">
    <source>
        <dbReference type="Proteomes" id="UP000054821"/>
    </source>
</evidence>
<feature type="region of interest" description="Disordered" evidence="1">
    <location>
        <begin position="28"/>
        <end position="49"/>
    </location>
</feature>
<name>A0A2P4ZCK0_9HYPO</name>
<organism evidence="2 3">
    <name type="scientific">Trichoderma gamsii</name>
    <dbReference type="NCBI Taxonomy" id="398673"/>
    <lineage>
        <taxon>Eukaryota</taxon>
        <taxon>Fungi</taxon>
        <taxon>Dikarya</taxon>
        <taxon>Ascomycota</taxon>
        <taxon>Pezizomycotina</taxon>
        <taxon>Sordariomycetes</taxon>
        <taxon>Hypocreomycetidae</taxon>
        <taxon>Hypocreales</taxon>
        <taxon>Hypocreaceae</taxon>
        <taxon>Trichoderma</taxon>
    </lineage>
</organism>
<accession>A0A2P4ZCK0</accession>
<reference evidence="2 3" key="1">
    <citation type="journal article" date="2016" name="Genome Announc.">
        <title>Draft Whole-Genome Sequence of Trichoderma gamsii T6085, a Promising Biocontrol Agent of Fusarium Head Blight on Wheat.</title>
        <authorList>
            <person name="Baroncelli R."/>
            <person name="Zapparata A."/>
            <person name="Piaggeschi G."/>
            <person name="Sarrocco S."/>
            <person name="Vannacci G."/>
        </authorList>
    </citation>
    <scope>NUCLEOTIDE SEQUENCE [LARGE SCALE GENOMIC DNA]</scope>
    <source>
        <strain evidence="2 3">T6085</strain>
    </source>
</reference>
<sequence>MAGSLDWDETTTSNIFFSDEGELAISTGRDVAQPEPSESERSKHSKELPTDIDFDFHTTHMLELGGHTRGRLLQDKEEAGAVVRMLHEKISDQQRLLVAHEILREHFGHQVNRCSRARVPRDKYGDELILLGHLYSALEKFITSNPDYSDKCNKSEIEAVAEGWVPGAESTLA</sequence>
<dbReference type="AlphaFoldDB" id="A0A2P4ZCK0"/>
<dbReference type="GeneID" id="29982082"/>
<evidence type="ECO:0000256" key="1">
    <source>
        <dbReference type="SAM" id="MobiDB-lite"/>
    </source>
</evidence>
<dbReference type="RefSeq" id="XP_018664824.1">
    <property type="nucleotide sequence ID" value="XM_018801999.1"/>
</dbReference>
<feature type="compositionally biased region" description="Basic and acidic residues" evidence="1">
    <location>
        <begin position="38"/>
        <end position="49"/>
    </location>
</feature>
<dbReference type="EMBL" id="JPDN02000042">
    <property type="protein sequence ID" value="PON22024.1"/>
    <property type="molecule type" value="Genomic_DNA"/>
</dbReference>
<comment type="caution">
    <text evidence="2">The sequence shown here is derived from an EMBL/GenBank/DDBJ whole genome shotgun (WGS) entry which is preliminary data.</text>
</comment>